<comment type="caution">
    <text evidence="1">The sequence shown here is derived from an EMBL/GenBank/DDBJ whole genome shotgun (WGS) entry which is preliminary data.</text>
</comment>
<sequence>MELLQLMLGVLGFTVLLSSLFLTTLVRRQAAHQKRSEAYIEVAKYLGENPTLFKKVNQLVKLESTTKILSLVFFLGGWIVYSINDFLIISLDDSVRVMILWTSIVLFVILTIVQMMLEFRHKKLLASPLSNISLVENTAGEKRWILSKILLMIGTAILTTWLQLVAQ</sequence>
<evidence type="ECO:0008006" key="3">
    <source>
        <dbReference type="Google" id="ProtNLM"/>
    </source>
</evidence>
<accession>A0A0C9NYH6</accession>
<dbReference type="Proteomes" id="UP000032552">
    <property type="component" value="Unassembled WGS sequence"/>
</dbReference>
<dbReference type="AlphaFoldDB" id="A0A0C9NYH6"/>
<dbReference type="EMBL" id="BAYM01000096">
    <property type="protein sequence ID" value="GAN37075.1"/>
    <property type="molecule type" value="Genomic_DNA"/>
</dbReference>
<protein>
    <recommendedName>
        <fullName evidence="3">Integral membrane protein</fullName>
    </recommendedName>
</protein>
<evidence type="ECO:0000313" key="2">
    <source>
        <dbReference type="Proteomes" id="UP000032552"/>
    </source>
</evidence>
<organism evidence="1 2">
    <name type="scientific">Lacticaseibacillus paracasei NRIC 0644</name>
    <dbReference type="NCBI Taxonomy" id="1435038"/>
    <lineage>
        <taxon>Bacteria</taxon>
        <taxon>Bacillati</taxon>
        <taxon>Bacillota</taxon>
        <taxon>Bacilli</taxon>
        <taxon>Lactobacillales</taxon>
        <taxon>Lactobacillaceae</taxon>
        <taxon>Lacticaseibacillus</taxon>
    </lineage>
</organism>
<proteinExistence type="predicted"/>
<dbReference type="RefSeq" id="WP_003659016.1">
    <property type="nucleotide sequence ID" value="NZ_BAYM01000096.1"/>
</dbReference>
<name>A0A0C9NYH6_LACPA</name>
<reference evidence="2" key="1">
    <citation type="submission" date="2014-05" db="EMBL/GenBank/DDBJ databases">
        <title>Whole genome sequencing of Lactobacillus casei NRIC0644.</title>
        <authorList>
            <person name="Atarashi H."/>
            <person name="Yoshida Y."/>
            <person name="Fujimura S."/>
            <person name="Tanaka N."/>
            <person name="Shiwa Y."/>
            <person name="Yoshikawa H."/>
            <person name="Okada S."/>
            <person name="Nakagawa J."/>
        </authorList>
    </citation>
    <scope>NUCLEOTIDE SEQUENCE [LARGE SCALE GENOMIC DNA]</scope>
    <source>
        <strain evidence="2">NRIC0644</strain>
    </source>
</reference>
<evidence type="ECO:0000313" key="1">
    <source>
        <dbReference type="EMBL" id="GAN37075.1"/>
    </source>
</evidence>
<gene>
    <name evidence="1" type="ORF">LC0644_1664</name>
</gene>
<dbReference type="GeneID" id="57088774"/>